<keyword evidence="1" id="KW-0472">Membrane</keyword>
<evidence type="ECO:0000313" key="2">
    <source>
        <dbReference type="EMBL" id="XAY05966.1"/>
    </source>
</evidence>
<protein>
    <submittedName>
        <fullName evidence="2">Uncharacterized protein</fullName>
    </submittedName>
</protein>
<evidence type="ECO:0000256" key="1">
    <source>
        <dbReference type="SAM" id="Phobius"/>
    </source>
</evidence>
<proteinExistence type="predicted"/>
<dbReference type="KEGG" id="parq:DSM112329_02827"/>
<keyword evidence="1" id="KW-1133">Transmembrane helix</keyword>
<sequence>MIGALIMGWLLLFAFTGDSPGDTVWSGILYWMVLMAAAGAAAIVVIVRWASAWLRRARAAPLGQHRP</sequence>
<reference evidence="2" key="1">
    <citation type="submission" date="2022-12" db="EMBL/GenBank/DDBJ databases">
        <title>Paraconexibacter alkalitolerans sp. nov. and Baekduia alba sp. nov., isolated from soil and emended description of the genera Paraconexibacter (Chun et al., 2020) and Baekduia (An et al., 2020).</title>
        <authorList>
            <person name="Vieira S."/>
            <person name="Huber K.J."/>
            <person name="Geppert A."/>
            <person name="Wolf J."/>
            <person name="Neumann-Schaal M."/>
            <person name="Muesken M."/>
            <person name="Overmann J."/>
        </authorList>
    </citation>
    <scope>NUCLEOTIDE SEQUENCE</scope>
    <source>
        <strain evidence="2">AEG42_29</strain>
    </source>
</reference>
<keyword evidence="1" id="KW-0812">Transmembrane</keyword>
<dbReference type="EMBL" id="CP114014">
    <property type="protein sequence ID" value="XAY05966.1"/>
    <property type="molecule type" value="Genomic_DNA"/>
</dbReference>
<organism evidence="2">
    <name type="scientific">Paraconexibacter sp. AEG42_29</name>
    <dbReference type="NCBI Taxonomy" id="2997339"/>
    <lineage>
        <taxon>Bacteria</taxon>
        <taxon>Bacillati</taxon>
        <taxon>Actinomycetota</taxon>
        <taxon>Thermoleophilia</taxon>
        <taxon>Solirubrobacterales</taxon>
        <taxon>Paraconexibacteraceae</taxon>
        <taxon>Paraconexibacter</taxon>
    </lineage>
</organism>
<accession>A0AAU7AWE5</accession>
<gene>
    <name evidence="2" type="ORF">DSM112329_02827</name>
</gene>
<feature type="transmembrane region" description="Helical" evidence="1">
    <location>
        <begin position="30"/>
        <end position="50"/>
    </location>
</feature>
<name>A0AAU7AWE5_9ACTN</name>
<dbReference type="AlphaFoldDB" id="A0AAU7AWE5"/>